<evidence type="ECO:0000256" key="3">
    <source>
        <dbReference type="ARBA" id="ARBA00023163"/>
    </source>
</evidence>
<dbReference type="Pfam" id="PF01614">
    <property type="entry name" value="IclR_C"/>
    <property type="match status" value="1"/>
</dbReference>
<dbReference type="SUPFAM" id="SSF55781">
    <property type="entry name" value="GAF domain-like"/>
    <property type="match status" value="1"/>
</dbReference>
<dbReference type="AlphaFoldDB" id="A0A4R1GPS3"/>
<comment type="caution">
    <text evidence="6">The sequence shown here is derived from an EMBL/GenBank/DDBJ whole genome shotgun (WGS) entry which is preliminary data.</text>
</comment>
<evidence type="ECO:0000313" key="7">
    <source>
        <dbReference type="Proteomes" id="UP000294546"/>
    </source>
</evidence>
<dbReference type="SUPFAM" id="SSF46785">
    <property type="entry name" value="Winged helix' DNA-binding domain"/>
    <property type="match status" value="1"/>
</dbReference>
<dbReference type="InterPro" id="IPR005471">
    <property type="entry name" value="Tscrpt_reg_IclR_N"/>
</dbReference>
<dbReference type="PROSITE" id="PS51077">
    <property type="entry name" value="HTH_ICLR"/>
    <property type="match status" value="1"/>
</dbReference>
<dbReference type="Gene3D" id="3.30.450.40">
    <property type="match status" value="1"/>
</dbReference>
<organism evidence="6 7">
    <name type="scientific">Marinobacterium mangrovicola</name>
    <dbReference type="NCBI Taxonomy" id="1476959"/>
    <lineage>
        <taxon>Bacteria</taxon>
        <taxon>Pseudomonadati</taxon>
        <taxon>Pseudomonadota</taxon>
        <taxon>Gammaproteobacteria</taxon>
        <taxon>Oceanospirillales</taxon>
        <taxon>Oceanospirillaceae</taxon>
        <taxon>Marinobacterium</taxon>
    </lineage>
</organism>
<dbReference type="PROSITE" id="PS51078">
    <property type="entry name" value="ICLR_ED"/>
    <property type="match status" value="1"/>
</dbReference>
<dbReference type="InterPro" id="IPR014757">
    <property type="entry name" value="Tscrpt_reg_IclR_C"/>
</dbReference>
<dbReference type="SMART" id="SM00346">
    <property type="entry name" value="HTH_ICLR"/>
    <property type="match status" value="1"/>
</dbReference>
<protein>
    <submittedName>
        <fullName evidence="6">IclR family transcriptional regulator</fullName>
    </submittedName>
</protein>
<keyword evidence="1" id="KW-0805">Transcription regulation</keyword>
<sequence>MKTRRGIQSIEVGGQLLRVLVTCGKPMALRDVAKQADMTTAKAHPYMVSFCNLGLVKQDPDNGLYELGPFALQLGLVCLQRLDAVQEARPELKELAAKTGQSIAIAIWGNMGPTIVAMEESSYPIHVNLRVGAVMSLMDTATGRVFGAFLPPKMTEKLANEENKRLSPEDATKRGNVMKEFEESLNDIRAHMLAQAVGYPVPGINALSAPIFNHDGNVVLALTAMGPAGAFDASLDGDIANRLRQAAQNVSERLGYGVGEQALS</sequence>
<dbReference type="GO" id="GO:0045892">
    <property type="term" value="P:negative regulation of DNA-templated transcription"/>
    <property type="evidence" value="ECO:0007669"/>
    <property type="project" value="TreeGrafter"/>
</dbReference>
<dbReference type="Gene3D" id="1.10.10.10">
    <property type="entry name" value="Winged helix-like DNA-binding domain superfamily/Winged helix DNA-binding domain"/>
    <property type="match status" value="1"/>
</dbReference>
<keyword evidence="3" id="KW-0804">Transcription</keyword>
<accession>A0A4R1GPS3</accession>
<evidence type="ECO:0000256" key="1">
    <source>
        <dbReference type="ARBA" id="ARBA00023015"/>
    </source>
</evidence>
<proteinExistence type="predicted"/>
<dbReference type="EMBL" id="SMFU01000007">
    <property type="protein sequence ID" value="TCK09340.1"/>
    <property type="molecule type" value="Genomic_DNA"/>
</dbReference>
<dbReference type="InterPro" id="IPR029016">
    <property type="entry name" value="GAF-like_dom_sf"/>
</dbReference>
<dbReference type="InterPro" id="IPR050707">
    <property type="entry name" value="HTH_MetabolicPath_Reg"/>
</dbReference>
<dbReference type="GO" id="GO:0003700">
    <property type="term" value="F:DNA-binding transcription factor activity"/>
    <property type="evidence" value="ECO:0007669"/>
    <property type="project" value="TreeGrafter"/>
</dbReference>
<keyword evidence="2" id="KW-0238">DNA-binding</keyword>
<keyword evidence="7" id="KW-1185">Reference proteome</keyword>
<dbReference type="InterPro" id="IPR036390">
    <property type="entry name" value="WH_DNA-bd_sf"/>
</dbReference>
<evidence type="ECO:0000313" key="6">
    <source>
        <dbReference type="EMBL" id="TCK09340.1"/>
    </source>
</evidence>
<dbReference type="RefSeq" id="WP_207894766.1">
    <property type="nucleotide sequence ID" value="NZ_SMFU01000007.1"/>
</dbReference>
<dbReference type="Pfam" id="PF09339">
    <property type="entry name" value="HTH_IclR"/>
    <property type="match status" value="1"/>
</dbReference>
<evidence type="ECO:0000256" key="2">
    <source>
        <dbReference type="ARBA" id="ARBA00023125"/>
    </source>
</evidence>
<dbReference type="PANTHER" id="PTHR30136">
    <property type="entry name" value="HELIX-TURN-HELIX TRANSCRIPTIONAL REGULATOR, ICLR FAMILY"/>
    <property type="match status" value="1"/>
</dbReference>
<feature type="domain" description="HTH iclR-type" evidence="4">
    <location>
        <begin position="7"/>
        <end position="69"/>
    </location>
</feature>
<dbReference type="PANTHER" id="PTHR30136:SF8">
    <property type="entry name" value="TRANSCRIPTIONAL REGULATORY PROTEIN"/>
    <property type="match status" value="1"/>
</dbReference>
<dbReference type="Proteomes" id="UP000294546">
    <property type="component" value="Unassembled WGS sequence"/>
</dbReference>
<feature type="domain" description="IclR-ED" evidence="5">
    <location>
        <begin position="70"/>
        <end position="256"/>
    </location>
</feature>
<evidence type="ECO:0000259" key="4">
    <source>
        <dbReference type="PROSITE" id="PS51077"/>
    </source>
</evidence>
<gene>
    <name evidence="6" type="ORF">CLV83_1446</name>
</gene>
<evidence type="ECO:0000259" key="5">
    <source>
        <dbReference type="PROSITE" id="PS51078"/>
    </source>
</evidence>
<dbReference type="GO" id="GO:0003677">
    <property type="term" value="F:DNA binding"/>
    <property type="evidence" value="ECO:0007669"/>
    <property type="project" value="UniProtKB-KW"/>
</dbReference>
<dbReference type="InterPro" id="IPR036388">
    <property type="entry name" value="WH-like_DNA-bd_sf"/>
</dbReference>
<name>A0A4R1GPS3_9GAMM</name>
<reference evidence="6 7" key="1">
    <citation type="submission" date="2019-03" db="EMBL/GenBank/DDBJ databases">
        <title>Genomic Encyclopedia of Archaeal and Bacterial Type Strains, Phase II (KMG-II): from individual species to whole genera.</title>
        <authorList>
            <person name="Goeker M."/>
        </authorList>
    </citation>
    <scope>NUCLEOTIDE SEQUENCE [LARGE SCALE GENOMIC DNA]</scope>
    <source>
        <strain evidence="6 7">DSM 27697</strain>
    </source>
</reference>